<reference evidence="2 5" key="1">
    <citation type="submission" date="2016-08" db="EMBL/GenBank/DDBJ databases">
        <title>Candidatus Dactylopiibacterium carminicum genome sequence.</title>
        <authorList>
            <person name="Ramirez-Puebla S.T."/>
            <person name="Ormeno-Orrillo E."/>
            <person name="Vera-Ponce De Leon A."/>
            <person name="Luis L."/>
            <person name="Sanchez-Flores A."/>
            <person name="Monica R."/>
            <person name="Martinez-Romero E."/>
        </authorList>
    </citation>
    <scope>NUCLEOTIDE SEQUENCE [LARGE SCALE GENOMIC DNA]</scope>
    <source>
        <strain evidence="2">END1</strain>
    </source>
</reference>
<sequence length="132" mass="14780">MEPRISLVTLGVEDLPRARNFYLRLGFPLQSQSNENVAFFALHGLWLSLYGRESLAEDVGCPAEGRGFRGITLAHNVRTREEVAQVLAEAEAAGGKVVKPAQDVFWGGHSGYFSDPDGFFWEVAWNPHFWIE</sequence>
<keyword evidence="5" id="KW-1185">Reference proteome</keyword>
<evidence type="ECO:0000313" key="3">
    <source>
        <dbReference type="EMBL" id="PAS93753.1"/>
    </source>
</evidence>
<reference evidence="3 4" key="2">
    <citation type="submission" date="2017-07" db="EMBL/GenBank/DDBJ databases">
        <title>Candidatus Dactylopiibacterium carminicum, a nitrogen-fixing symbiont of the cochineal insect Dactylopius coccus and Dactylopius opuntiae (Hemiptera: Coccoidea: Dactylopiidae).</title>
        <authorList>
            <person name="Vera A."/>
        </authorList>
    </citation>
    <scope>NUCLEOTIDE SEQUENCE [LARGE SCALE GENOMIC DNA]</scope>
    <source>
        <strain evidence="3 4">NFDCM</strain>
    </source>
</reference>
<dbReference type="OrthoDB" id="9797663at2"/>
<dbReference type="Gene3D" id="3.10.180.10">
    <property type="entry name" value="2,3-Dihydroxybiphenyl 1,2-Dioxygenase, domain 1"/>
    <property type="match status" value="1"/>
</dbReference>
<organism evidence="3 4">
    <name type="scientific">Candidatus Dactylopiibacterium carminicum</name>
    <dbReference type="NCBI Taxonomy" id="857335"/>
    <lineage>
        <taxon>Bacteria</taxon>
        <taxon>Pseudomonadati</taxon>
        <taxon>Pseudomonadota</taxon>
        <taxon>Betaproteobacteria</taxon>
        <taxon>Rhodocyclales</taxon>
        <taxon>Rhodocyclaceae</taxon>
        <taxon>Candidatus Dactylopiibacterium</taxon>
    </lineage>
</organism>
<dbReference type="PROSITE" id="PS51819">
    <property type="entry name" value="VOC"/>
    <property type="match status" value="1"/>
</dbReference>
<protein>
    <submittedName>
        <fullName evidence="3">Glyoxalase</fullName>
    </submittedName>
    <submittedName>
        <fullName evidence="2">VOC family protein</fullName>
    </submittedName>
</protein>
<feature type="domain" description="VOC" evidence="1">
    <location>
        <begin position="4"/>
        <end position="126"/>
    </location>
</feature>
<proteinExistence type="predicted"/>
<comment type="caution">
    <text evidence="3">The sequence shown here is derived from an EMBL/GenBank/DDBJ whole genome shotgun (WGS) entry which is preliminary data.</text>
</comment>
<gene>
    <name evidence="2" type="ORF">BGI27_06130</name>
    <name evidence="3" type="ORF">CGU29_06570</name>
</gene>
<dbReference type="EMBL" id="MDUX01000014">
    <property type="protein sequence ID" value="KAF7599798.1"/>
    <property type="molecule type" value="Genomic_DNA"/>
</dbReference>
<evidence type="ECO:0000259" key="1">
    <source>
        <dbReference type="PROSITE" id="PS51819"/>
    </source>
</evidence>
<evidence type="ECO:0000313" key="4">
    <source>
        <dbReference type="Proteomes" id="UP000216107"/>
    </source>
</evidence>
<dbReference type="InterPro" id="IPR029068">
    <property type="entry name" value="Glyas_Bleomycin-R_OHBP_Dase"/>
</dbReference>
<dbReference type="InterPro" id="IPR037523">
    <property type="entry name" value="VOC_core"/>
</dbReference>
<dbReference type="InterPro" id="IPR004360">
    <property type="entry name" value="Glyas_Fos-R_dOase_dom"/>
</dbReference>
<dbReference type="PANTHER" id="PTHR36503:SF1">
    <property type="entry name" value="BLR2520 PROTEIN"/>
    <property type="match status" value="1"/>
</dbReference>
<dbReference type="Pfam" id="PF00903">
    <property type="entry name" value="Glyoxalase"/>
    <property type="match status" value="1"/>
</dbReference>
<accession>A0A272EUI3</accession>
<name>A0A272EUI3_9RHOO</name>
<dbReference type="CDD" id="cd07251">
    <property type="entry name" value="VOC_like"/>
    <property type="match status" value="1"/>
</dbReference>
<dbReference type="EMBL" id="NMRN01000013">
    <property type="protein sequence ID" value="PAS93753.1"/>
    <property type="molecule type" value="Genomic_DNA"/>
</dbReference>
<dbReference type="AlphaFoldDB" id="A0A272EUI3"/>
<evidence type="ECO:0000313" key="5">
    <source>
        <dbReference type="Proteomes" id="UP000623509"/>
    </source>
</evidence>
<dbReference type="Proteomes" id="UP000623509">
    <property type="component" value="Unassembled WGS sequence"/>
</dbReference>
<dbReference type="PANTHER" id="PTHR36503">
    <property type="entry name" value="BLR2520 PROTEIN"/>
    <property type="match status" value="1"/>
</dbReference>
<dbReference type="Proteomes" id="UP000216107">
    <property type="component" value="Unassembled WGS sequence"/>
</dbReference>
<evidence type="ECO:0000313" key="2">
    <source>
        <dbReference type="EMBL" id="KAF7599798.1"/>
    </source>
</evidence>
<dbReference type="SUPFAM" id="SSF54593">
    <property type="entry name" value="Glyoxalase/Bleomycin resistance protein/Dihydroxybiphenyl dioxygenase"/>
    <property type="match status" value="1"/>
</dbReference>